<proteinExistence type="predicted"/>
<evidence type="ECO:0000313" key="1">
    <source>
        <dbReference type="EMBL" id="SUB93700.1"/>
    </source>
</evidence>
<name>A0A379EBT5_9PORP</name>
<dbReference type="AlphaFoldDB" id="A0A379EBT5"/>
<protein>
    <submittedName>
        <fullName evidence="1">Uncharacterized protein</fullName>
    </submittedName>
</protein>
<reference evidence="1 2" key="1">
    <citation type="submission" date="2018-06" db="EMBL/GenBank/DDBJ databases">
        <authorList>
            <consortium name="Pathogen Informatics"/>
            <person name="Doyle S."/>
        </authorList>
    </citation>
    <scope>NUCLEOTIDE SEQUENCE [LARGE SCALE GENOMIC DNA]</scope>
    <source>
        <strain evidence="1 2">NCTC13100</strain>
    </source>
</reference>
<dbReference type="EMBL" id="UGTI01000002">
    <property type="protein sequence ID" value="SUB93700.1"/>
    <property type="molecule type" value="Genomic_DNA"/>
</dbReference>
<accession>A0A379EBT5</accession>
<organism evidence="1 2">
    <name type="scientific">Porphyromonas macacae</name>
    <dbReference type="NCBI Taxonomy" id="28115"/>
    <lineage>
        <taxon>Bacteria</taxon>
        <taxon>Pseudomonadati</taxon>
        <taxon>Bacteroidota</taxon>
        <taxon>Bacteroidia</taxon>
        <taxon>Bacteroidales</taxon>
        <taxon>Porphyromonadaceae</taxon>
        <taxon>Porphyromonas</taxon>
    </lineage>
</organism>
<dbReference type="Proteomes" id="UP000254263">
    <property type="component" value="Unassembled WGS sequence"/>
</dbReference>
<sequence length="96" mass="10519">MNDFAQMTVGDIVSHDSAAAYVFDRFGIDFVAEVIDCSRRYVKRVASVWKMWLPVYRSEAGNAGGSSCFLQMAVGFIGGLCAKDLSPKLESRSAEN</sequence>
<gene>
    <name evidence="1" type="ORF">NCTC13100_01934</name>
</gene>
<evidence type="ECO:0000313" key="2">
    <source>
        <dbReference type="Proteomes" id="UP000254263"/>
    </source>
</evidence>